<dbReference type="InterPro" id="IPR037401">
    <property type="entry name" value="SnoaL-like"/>
</dbReference>
<dbReference type="SUPFAM" id="SSF54427">
    <property type="entry name" value="NTF2-like"/>
    <property type="match status" value="1"/>
</dbReference>
<sequence length="143" mass="16098">MTYGEAESNLILDRLVNQWAVLGDERKIDQQLDLLAANGTYRVTRQDTVVAEATGRPALKTLFTQQAQAVDTVFTLNGPHLITLDADENTASGVLYAQVKVVKDQVLTDYSVRYDDQYAFIDHNWAIQERQVHLLIEDVHPLA</sequence>
<accession>A0A1Y6JYE8</accession>
<dbReference type="Pfam" id="PF13577">
    <property type="entry name" value="SnoaL_4"/>
    <property type="match status" value="1"/>
</dbReference>
<dbReference type="EMBL" id="LT854705">
    <property type="protein sequence ID" value="SMS14820.1"/>
    <property type="molecule type" value="Genomic_DNA"/>
</dbReference>
<reference evidence="3" key="1">
    <citation type="submission" date="2017-05" db="EMBL/GenBank/DDBJ databases">
        <authorList>
            <person name="Papadimitriou K."/>
        </authorList>
    </citation>
    <scope>NUCLEOTIDE SEQUENCE [LARGE SCALE GENOMIC DNA]</scope>
    <source>
        <strain evidence="3">ACA-DC 3411</strain>
    </source>
</reference>
<dbReference type="RefSeq" id="WP_087742307.1">
    <property type="nucleotide sequence ID" value="NZ_JBPWQU010000016.1"/>
</dbReference>
<dbReference type="Gene3D" id="3.10.450.50">
    <property type="match status" value="1"/>
</dbReference>
<gene>
    <name evidence="2" type="ORF">LZ3411_1770</name>
</gene>
<protein>
    <submittedName>
        <fullName evidence="2">Bile acid 7-alpha-dehydratase</fullName>
    </submittedName>
</protein>
<dbReference type="InterPro" id="IPR032710">
    <property type="entry name" value="NTF2-like_dom_sf"/>
</dbReference>
<dbReference type="KEGG" id="lzy:LZ3411_1770"/>
<evidence type="ECO:0000313" key="3">
    <source>
        <dbReference type="Proteomes" id="UP000195412"/>
    </source>
</evidence>
<evidence type="ECO:0000259" key="1">
    <source>
        <dbReference type="Pfam" id="PF13577"/>
    </source>
</evidence>
<dbReference type="Proteomes" id="UP000195412">
    <property type="component" value="Chromosome I"/>
</dbReference>
<organism evidence="2 3">
    <name type="scientific">Levilactobacillus zymae</name>
    <dbReference type="NCBI Taxonomy" id="267363"/>
    <lineage>
        <taxon>Bacteria</taxon>
        <taxon>Bacillati</taxon>
        <taxon>Bacillota</taxon>
        <taxon>Bacilli</taxon>
        <taxon>Lactobacillales</taxon>
        <taxon>Lactobacillaceae</taxon>
        <taxon>Levilactobacillus</taxon>
    </lineage>
</organism>
<evidence type="ECO:0000313" key="2">
    <source>
        <dbReference type="EMBL" id="SMS14820.1"/>
    </source>
</evidence>
<proteinExistence type="predicted"/>
<name>A0A1Y6JYE8_9LACO</name>
<feature type="domain" description="SnoaL-like" evidence="1">
    <location>
        <begin position="13"/>
        <end position="130"/>
    </location>
</feature>
<dbReference type="AlphaFoldDB" id="A0A1Y6JYE8"/>